<dbReference type="PROSITE" id="PS50878">
    <property type="entry name" value="RT_POL"/>
    <property type="match status" value="1"/>
</dbReference>
<proteinExistence type="predicted"/>
<evidence type="ECO:0000259" key="1">
    <source>
        <dbReference type="PROSITE" id="PS50878"/>
    </source>
</evidence>
<accession>A0A1I6RZ07</accession>
<dbReference type="GO" id="GO:0003964">
    <property type="term" value="F:RNA-directed DNA polymerase activity"/>
    <property type="evidence" value="ECO:0007669"/>
    <property type="project" value="UniProtKB-KW"/>
</dbReference>
<dbReference type="InterPro" id="IPR051083">
    <property type="entry name" value="GrpII_Intron_Splice-Mob/Def"/>
</dbReference>
<dbReference type="Proteomes" id="UP000198660">
    <property type="component" value="Unassembled WGS sequence"/>
</dbReference>
<evidence type="ECO:0000313" key="2">
    <source>
        <dbReference type="EMBL" id="SFS69931.1"/>
    </source>
</evidence>
<dbReference type="OrthoDB" id="9793236at2"/>
<dbReference type="InterPro" id="IPR043128">
    <property type="entry name" value="Rev_trsase/Diguanyl_cyclase"/>
</dbReference>
<dbReference type="PANTHER" id="PTHR34047">
    <property type="entry name" value="NUCLEAR INTRON MATURASE 1, MITOCHONDRIAL-RELATED"/>
    <property type="match status" value="1"/>
</dbReference>
<gene>
    <name evidence="2" type="ORF">SAMN05444972_10642</name>
</gene>
<dbReference type="SUPFAM" id="SSF56672">
    <property type="entry name" value="DNA/RNA polymerases"/>
    <property type="match status" value="1"/>
</dbReference>
<keyword evidence="3" id="KW-1185">Reference proteome</keyword>
<dbReference type="PANTHER" id="PTHR34047:SF3">
    <property type="entry name" value="BLR2052 PROTEIN"/>
    <property type="match status" value="1"/>
</dbReference>
<sequence length="329" mass="39336">MIKRKSLVKRNQRVLKIPKRYLREAYYQLKNTKEVGIDKMTIEDFQSNYQRNMHNIWNKLSTGNYHPPSYKRVTRGKREMSIPTVADNIAQYTVRLYLKEKLKSVFYPELYAREERDFYQAVLEAVNSANQNCKEYDWVLRLDVKDFFSSINRPLLLKLVSNHLKPKWIVLINRWIKNKEIDNKGQRHQHTKGIPTGTSISPLLADLYLHYAFDSWMKKIFSDVPFERYVDDIVCHCKSETQAQNLLLRTQKRLSIYRLQLNKEKTNIAYCKDNKRTATYHTTSFDFLRFRFQARKVKSHEGKEKLIFSPQKMSQRNDYKAMKNGLTKL</sequence>
<dbReference type="AlphaFoldDB" id="A0A1I6RZ07"/>
<dbReference type="EMBL" id="FPAA01000006">
    <property type="protein sequence ID" value="SFS69931.1"/>
    <property type="molecule type" value="Genomic_DNA"/>
</dbReference>
<evidence type="ECO:0000313" key="3">
    <source>
        <dbReference type="Proteomes" id="UP000198660"/>
    </source>
</evidence>
<reference evidence="3" key="1">
    <citation type="submission" date="2016-10" db="EMBL/GenBank/DDBJ databases">
        <authorList>
            <person name="Varghese N."/>
            <person name="Submissions S."/>
        </authorList>
    </citation>
    <scope>NUCLEOTIDE SEQUENCE [LARGE SCALE GENOMIC DNA]</scope>
    <source>
        <strain evidence="3">DSM 45789</strain>
    </source>
</reference>
<protein>
    <submittedName>
        <fullName evidence="2">Group II intron reverse transcriptase/maturase</fullName>
    </submittedName>
</protein>
<feature type="domain" description="Reverse transcriptase" evidence="1">
    <location>
        <begin position="1"/>
        <end position="292"/>
    </location>
</feature>
<keyword evidence="2" id="KW-0695">RNA-directed DNA polymerase</keyword>
<dbReference type="InterPro" id="IPR000477">
    <property type="entry name" value="RT_dom"/>
</dbReference>
<organism evidence="2 3">
    <name type="scientific">Marininema halotolerans</name>
    <dbReference type="NCBI Taxonomy" id="1155944"/>
    <lineage>
        <taxon>Bacteria</taxon>
        <taxon>Bacillati</taxon>
        <taxon>Bacillota</taxon>
        <taxon>Bacilli</taxon>
        <taxon>Bacillales</taxon>
        <taxon>Thermoactinomycetaceae</taxon>
        <taxon>Marininema</taxon>
    </lineage>
</organism>
<dbReference type="Pfam" id="PF00078">
    <property type="entry name" value="RVT_1"/>
    <property type="match status" value="1"/>
</dbReference>
<dbReference type="InterPro" id="IPR043502">
    <property type="entry name" value="DNA/RNA_pol_sf"/>
</dbReference>
<name>A0A1I6RZ07_9BACL</name>
<keyword evidence="2" id="KW-0808">Transferase</keyword>
<dbReference type="CDD" id="cd01651">
    <property type="entry name" value="RT_G2_intron"/>
    <property type="match status" value="1"/>
</dbReference>
<keyword evidence="2" id="KW-0548">Nucleotidyltransferase</keyword>
<dbReference type="Gene3D" id="3.30.70.270">
    <property type="match status" value="1"/>
</dbReference>
<dbReference type="RefSeq" id="WP_091836800.1">
    <property type="nucleotide sequence ID" value="NZ_FPAA01000006.1"/>
</dbReference>